<organism evidence="4 5">
    <name type="scientific">candidate division WOR-3 bacterium</name>
    <dbReference type="NCBI Taxonomy" id="2052148"/>
    <lineage>
        <taxon>Bacteria</taxon>
        <taxon>Bacteria division WOR-3</taxon>
    </lineage>
</organism>
<evidence type="ECO:0000256" key="1">
    <source>
        <dbReference type="ARBA" id="ARBA00022729"/>
    </source>
</evidence>
<gene>
    <name evidence="4" type="ORF">DRP53_02895</name>
</gene>
<accession>A0A660SK04</accession>
<dbReference type="InterPro" id="IPR038490">
    <property type="entry name" value="Gingipain_propep_sf"/>
</dbReference>
<feature type="domain" description="Gingipain" evidence="2">
    <location>
        <begin position="536"/>
        <end position="886"/>
    </location>
</feature>
<evidence type="ECO:0000259" key="3">
    <source>
        <dbReference type="Pfam" id="PF08126"/>
    </source>
</evidence>
<dbReference type="InterPro" id="IPR001769">
    <property type="entry name" value="Gingipain"/>
</dbReference>
<dbReference type="EMBL" id="QNBE01000019">
    <property type="protein sequence ID" value="RKX71043.1"/>
    <property type="molecule type" value="Genomic_DNA"/>
</dbReference>
<dbReference type="InterPro" id="IPR012600">
    <property type="entry name" value="Propeptide_C25"/>
</dbReference>
<dbReference type="GO" id="GO:0004197">
    <property type="term" value="F:cysteine-type endopeptidase activity"/>
    <property type="evidence" value="ECO:0007669"/>
    <property type="project" value="InterPro"/>
</dbReference>
<dbReference type="Gene3D" id="2.60.40.3800">
    <property type="match status" value="1"/>
</dbReference>
<evidence type="ECO:0008006" key="6">
    <source>
        <dbReference type="Google" id="ProtNLM"/>
    </source>
</evidence>
<keyword evidence="1" id="KW-0732">Signal</keyword>
<dbReference type="SUPFAM" id="SSF52129">
    <property type="entry name" value="Caspase-like"/>
    <property type="match status" value="1"/>
</dbReference>
<dbReference type="InterPro" id="IPR026444">
    <property type="entry name" value="Secre_tail"/>
</dbReference>
<dbReference type="NCBIfam" id="TIGR04183">
    <property type="entry name" value="Por_Secre_tail"/>
    <property type="match status" value="1"/>
</dbReference>
<dbReference type="Pfam" id="PF01364">
    <property type="entry name" value="Peptidase_C25"/>
    <property type="match status" value="1"/>
</dbReference>
<dbReference type="AlphaFoldDB" id="A0A660SK04"/>
<reference evidence="4 5" key="1">
    <citation type="submission" date="2018-06" db="EMBL/GenBank/DDBJ databases">
        <title>Extensive metabolic versatility and redundancy in microbially diverse, dynamic hydrothermal sediments.</title>
        <authorList>
            <person name="Dombrowski N."/>
            <person name="Teske A."/>
            <person name="Baker B.J."/>
        </authorList>
    </citation>
    <scope>NUCLEOTIDE SEQUENCE [LARGE SCALE GENOMIC DNA]</scope>
    <source>
        <strain evidence="4">B36_G15</strain>
    </source>
</reference>
<proteinExistence type="predicted"/>
<protein>
    <recommendedName>
        <fullName evidence="6">Gingipain domain-containing protein</fullName>
    </recommendedName>
</protein>
<feature type="domain" description="Gingipain propeptide" evidence="3">
    <location>
        <begin position="99"/>
        <end position="175"/>
    </location>
</feature>
<dbReference type="GO" id="GO:0006508">
    <property type="term" value="P:proteolysis"/>
    <property type="evidence" value="ECO:0007669"/>
    <property type="project" value="InterPro"/>
</dbReference>
<dbReference type="Gene3D" id="3.40.50.1460">
    <property type="match status" value="1"/>
</dbReference>
<dbReference type="InterPro" id="IPR029030">
    <property type="entry name" value="Caspase-like_dom_sf"/>
</dbReference>
<evidence type="ECO:0000313" key="5">
    <source>
        <dbReference type="Proteomes" id="UP000268469"/>
    </source>
</evidence>
<evidence type="ECO:0000259" key="2">
    <source>
        <dbReference type="Pfam" id="PF01364"/>
    </source>
</evidence>
<evidence type="ECO:0000313" key="4">
    <source>
        <dbReference type="EMBL" id="RKX71043.1"/>
    </source>
</evidence>
<comment type="caution">
    <text evidence="4">The sequence shown here is derived from an EMBL/GenBank/DDBJ whole genome shotgun (WGS) entry which is preliminary data.</text>
</comment>
<dbReference type="Gene3D" id="3.40.50.10390">
    <property type="entry name" value="Gingipain r, domain 1"/>
    <property type="match status" value="1"/>
</dbReference>
<dbReference type="Pfam" id="PF08126">
    <property type="entry name" value="Propeptide_C25"/>
    <property type="match status" value="1"/>
</dbReference>
<dbReference type="Proteomes" id="UP000268469">
    <property type="component" value="Unassembled WGS sequence"/>
</dbReference>
<dbReference type="InterPro" id="IPR029031">
    <property type="entry name" value="Gingipain_N_sf"/>
</dbReference>
<sequence>MILSLIFTMLSYHQTATGIEIEYNLDQLLQAGREENWIYDEPPGYPSLKTISFLVGVPQEGKIEWHYESGPSSYVDGVEIGPVEIMDFSGRRKLEVEKENRYYPEPVSVEGPYRFRDLRVVRVKLAPQRYNPVKKRLAIAHSLRLIIRFEKRGISRPQRGERFEPILKEIILNYPECRNWRFDPLPLNSSPQLWYRIKIPTNAIYKIDYEDFQKAGINPNVIDPRTVKIYTSSFHTLPRSLPVEFADTLVEVPIYFKGEDDGHFDEDDYLIFYGRSANWYTVTDESLHFNLNPYTDTNCYWIDWGGVRGKRMVLVDGRPKHRGKNHAPSLRHLEENKYNLARSGLRWLWREILFADSFYIYHPGADGDAELTITHWYGPSTVLPIQIYINNQIVFDDSIVVGPSLKKLTIPVVLQGDSSKLKIVRPGEAKYPLYIDYIDLVYLRHLSLDQPLEILIDPGPYDFRVEEVDHYPFLLDITDPLQPEMIYNVEIKKGKIEFSLNFDRRSHLILTEEPLKAKIEFSPRGQLRREAEGAEFLIITPKLFKNTLLPLLHYRRKNLRVRLITLEEVFNDFAAGRFDPTAIRNFLYYTTLTWKYIPCYILFVGDGSYDYKNYLGRSNPPNYFPVYEADLSYTSPDANKCYDDWFVTFDGGIAMIVGRLPVQGKGQLRYIIKKIFEYESGRYQGDWQNRILLLADDEYGANERWEWGGTWAHAANCESALKYIPEAVEPRKVYSMIYPKESGNTRPEATNEFIENLNEGCFLSLYYGHGNHHQISHEKIFMYEDIGRIANGKKYFIIYFGSCGVSRFDDTKWESIGEDLLRVSGAIATIGATRGTSTSPNLDFGNRIAKYLWMGYGIGDAVYLAKISTSQWNSRLYQLFTDPATKSIASRPTLTLTIDPDTLLPTKTGTIIALPGYEALVYLRDSITGWYHHILRPPNAPESTFTFQLLGSPIHRGRASRESLTFALPRFDPRYDPVVRVQIFKDGNVGMKDSIPVYDSLPYSLDHDGPEIKLYYGGVELFDSAEIESPATITGRVEDPSGINIALDDEYSMGENSFAVLLNGKKLVDLRREFVFDLDSYTKGSFHFILDLPKQKESNTLTISAIDNLYNLTEKTYTIFEAPSDQLKIEDFLVYPNPVRRLNVPVSFTFTLNCFGYGELRIYSVSGRRVAVLKNLPLKRGFNVIRWQPDQDLGNGVYLVRLLVEGTEGRKNVAVERFIIAQ</sequence>
<name>A0A660SK04_UNCW3</name>